<keyword evidence="4" id="KW-1185">Reference proteome</keyword>
<feature type="non-terminal residue" evidence="3">
    <location>
        <position position="1"/>
    </location>
</feature>
<evidence type="ECO:0000259" key="2">
    <source>
        <dbReference type="PROSITE" id="PS50011"/>
    </source>
</evidence>
<protein>
    <recommendedName>
        <fullName evidence="2">Protein kinase domain-containing protein</fullName>
    </recommendedName>
</protein>
<gene>
    <name evidence="3" type="ORF">CICLE_v10027165mg</name>
</gene>
<feature type="domain" description="Protein kinase" evidence="2">
    <location>
        <begin position="1"/>
        <end position="187"/>
    </location>
</feature>
<dbReference type="GO" id="GO:0005524">
    <property type="term" value="F:ATP binding"/>
    <property type="evidence" value="ECO:0007669"/>
    <property type="project" value="InterPro"/>
</dbReference>
<feature type="transmembrane region" description="Helical" evidence="1">
    <location>
        <begin position="12"/>
        <end position="32"/>
    </location>
</feature>
<organism evidence="3 4">
    <name type="scientific">Citrus clementina</name>
    <name type="common">Clementine</name>
    <name type="synonym">Citrus deliciosa x Citrus sinensis</name>
    <dbReference type="NCBI Taxonomy" id="85681"/>
    <lineage>
        <taxon>Eukaryota</taxon>
        <taxon>Viridiplantae</taxon>
        <taxon>Streptophyta</taxon>
        <taxon>Embryophyta</taxon>
        <taxon>Tracheophyta</taxon>
        <taxon>Spermatophyta</taxon>
        <taxon>Magnoliopsida</taxon>
        <taxon>eudicotyledons</taxon>
        <taxon>Gunneridae</taxon>
        <taxon>Pentapetalae</taxon>
        <taxon>rosids</taxon>
        <taxon>malvids</taxon>
        <taxon>Sapindales</taxon>
        <taxon>Rutaceae</taxon>
        <taxon>Aurantioideae</taxon>
        <taxon>Citrus</taxon>
    </lineage>
</organism>
<dbReference type="Pfam" id="PF00069">
    <property type="entry name" value="Pkinase"/>
    <property type="match status" value="1"/>
</dbReference>
<dbReference type="EMBL" id="KI536925">
    <property type="protein sequence ID" value="ESR41033.1"/>
    <property type="molecule type" value="Genomic_DNA"/>
</dbReference>
<keyword evidence="1" id="KW-0472">Membrane</keyword>
<dbReference type="PROSITE" id="PS50011">
    <property type="entry name" value="PROTEIN_KINASE_DOM"/>
    <property type="match status" value="1"/>
</dbReference>
<keyword evidence="1" id="KW-0812">Transmembrane</keyword>
<dbReference type="InterPro" id="IPR011009">
    <property type="entry name" value="Kinase-like_dom_sf"/>
</dbReference>
<dbReference type="PANTHER" id="PTHR48055:SF59">
    <property type="entry name" value="LEUCINE-RICH REPEAT RECEPTOR PROTEIN KINASE EMS1"/>
    <property type="match status" value="1"/>
</dbReference>
<dbReference type="PANTHER" id="PTHR48055">
    <property type="entry name" value="LEUCINE-RICH REPEAT RECEPTOR PROTEIN KINASE EMS1"/>
    <property type="match status" value="1"/>
</dbReference>
<dbReference type="AlphaFoldDB" id="V4S123"/>
<dbReference type="InParanoid" id="V4S123"/>
<evidence type="ECO:0000313" key="4">
    <source>
        <dbReference type="Proteomes" id="UP000030687"/>
    </source>
</evidence>
<dbReference type="KEGG" id="cic:CICLE_v10027165mg"/>
<dbReference type="Gramene" id="ESR41033">
    <property type="protein sequence ID" value="ESR41033"/>
    <property type="gene ID" value="CICLE_v10027165mg"/>
</dbReference>
<dbReference type="eggNOG" id="ENOG502QRD1">
    <property type="taxonomic scope" value="Eukaryota"/>
</dbReference>
<proteinExistence type="predicted"/>
<accession>V4S123</accession>
<evidence type="ECO:0000256" key="1">
    <source>
        <dbReference type="SAM" id="Phobius"/>
    </source>
</evidence>
<dbReference type="Proteomes" id="UP000030687">
    <property type="component" value="Unassembled WGS sequence"/>
</dbReference>
<sequence length="187" mass="21059">CQVLTFSKLALVGTGVGSVLVIAIIIFVLWWIQRSNWQRDLGAIEGSNNKFCEKNGIGGGGFGTVFKVCEKKLLIYEYMVKRNLDNWLRNRVTSLYWGKHIKASNILLNEDFDAKVLDFGLARLISDCKSHISTDVASAISYVPPEYGRARKANERDNIYRFGVVLLELVIRKQPTGPKFEDKDVGT</sequence>
<dbReference type="Gene3D" id="1.10.510.10">
    <property type="entry name" value="Transferase(Phosphotransferase) domain 1"/>
    <property type="match status" value="1"/>
</dbReference>
<keyword evidence="1" id="KW-1133">Transmembrane helix</keyword>
<dbReference type="InterPro" id="IPR051564">
    <property type="entry name" value="LRR_receptor-like_kinase"/>
</dbReference>
<reference evidence="3 4" key="1">
    <citation type="submission" date="2013-10" db="EMBL/GenBank/DDBJ databases">
        <authorList>
            <consortium name="International Citrus Genome Consortium"/>
            <person name="Jenkins J."/>
            <person name="Schmutz J."/>
            <person name="Prochnik S."/>
            <person name="Rokhsar D."/>
            <person name="Gmitter F."/>
            <person name="Ollitrault P."/>
            <person name="Machado M."/>
            <person name="Talon M."/>
            <person name="Wincker P."/>
            <person name="Jaillon O."/>
            <person name="Morgante M."/>
        </authorList>
    </citation>
    <scope>NUCLEOTIDE SEQUENCE</scope>
    <source>
        <strain evidence="4">cv. Clemenules</strain>
    </source>
</reference>
<dbReference type="InterPro" id="IPR000719">
    <property type="entry name" value="Prot_kinase_dom"/>
</dbReference>
<dbReference type="GO" id="GO:0004672">
    <property type="term" value="F:protein kinase activity"/>
    <property type="evidence" value="ECO:0007669"/>
    <property type="project" value="InterPro"/>
</dbReference>
<name>V4S123_CITCL</name>
<dbReference type="SUPFAM" id="SSF56112">
    <property type="entry name" value="Protein kinase-like (PK-like)"/>
    <property type="match status" value="1"/>
</dbReference>
<dbReference type="GO" id="GO:0016020">
    <property type="term" value="C:membrane"/>
    <property type="evidence" value="ECO:0007669"/>
    <property type="project" value="TreeGrafter"/>
</dbReference>
<evidence type="ECO:0000313" key="3">
    <source>
        <dbReference type="EMBL" id="ESR41033.1"/>
    </source>
</evidence>